<keyword evidence="2" id="KW-1185">Reference proteome</keyword>
<protein>
    <recommendedName>
        <fullName evidence="3">SapC protein</fullName>
    </recommendedName>
</protein>
<name>A0A7W4Z8Y2_9GAMM</name>
<dbReference type="AlphaFoldDB" id="A0A7W4Z8Y2"/>
<evidence type="ECO:0000313" key="1">
    <source>
        <dbReference type="EMBL" id="MBB3061062.1"/>
    </source>
</evidence>
<dbReference type="RefSeq" id="WP_183459112.1">
    <property type="nucleotide sequence ID" value="NZ_JACHWZ010000007.1"/>
</dbReference>
<proteinExistence type="predicted"/>
<dbReference type="EMBL" id="JACHWZ010000007">
    <property type="protein sequence ID" value="MBB3061062.1"/>
    <property type="molecule type" value="Genomic_DNA"/>
</dbReference>
<dbReference type="Proteomes" id="UP000535937">
    <property type="component" value="Unassembled WGS sequence"/>
</dbReference>
<organism evidence="1 2">
    <name type="scientific">Microbulbifer rhizosphaerae</name>
    <dbReference type="NCBI Taxonomy" id="1562603"/>
    <lineage>
        <taxon>Bacteria</taxon>
        <taxon>Pseudomonadati</taxon>
        <taxon>Pseudomonadota</taxon>
        <taxon>Gammaproteobacteria</taxon>
        <taxon>Cellvibrionales</taxon>
        <taxon>Microbulbiferaceae</taxon>
        <taxon>Microbulbifer</taxon>
    </lineage>
</organism>
<reference evidence="1 2" key="1">
    <citation type="submission" date="2020-08" db="EMBL/GenBank/DDBJ databases">
        <title>Genomic Encyclopedia of Type Strains, Phase III (KMG-III): the genomes of soil and plant-associated and newly described type strains.</title>
        <authorList>
            <person name="Whitman W."/>
        </authorList>
    </citation>
    <scope>NUCLEOTIDE SEQUENCE [LARGE SCALE GENOMIC DNA]</scope>
    <source>
        <strain evidence="1 2">CECT 8799</strain>
    </source>
</reference>
<accession>A0A7W4Z8Y2</accession>
<gene>
    <name evidence="1" type="ORF">FHS09_001892</name>
</gene>
<evidence type="ECO:0008006" key="3">
    <source>
        <dbReference type="Google" id="ProtNLM"/>
    </source>
</evidence>
<evidence type="ECO:0000313" key="2">
    <source>
        <dbReference type="Proteomes" id="UP000535937"/>
    </source>
</evidence>
<dbReference type="Pfam" id="PF07277">
    <property type="entry name" value="SapC"/>
    <property type="match status" value="1"/>
</dbReference>
<comment type="caution">
    <text evidence="1">The sequence shown here is derived from an EMBL/GenBank/DDBJ whole genome shotgun (WGS) entry which is preliminary data.</text>
</comment>
<dbReference type="InterPro" id="IPR010836">
    <property type="entry name" value="SapC"/>
</dbReference>
<sequence>MARLVALNSELHRNIRIDTASIERQGASLRMVPVMPSEFLKLAIDYPIVLTKNAETGRFICVALFGFAEGENLYWDDGRWQSLYTPMNIIRQPFFVGTDENGQPLLCIDEDSPCVRRDSGEELFDNEGRGSPYLERMQGVLGQLLDGEKQGADLVRCLQELELITPMRLEVTFASGASQRMEGLYTVDEEKLRALAGEPLQQLNTNGQLAHIYTMLTSLGHIYSLIERKNARDAAVAEA</sequence>